<dbReference type="Gene3D" id="3.40.190.290">
    <property type="match status" value="1"/>
</dbReference>
<dbReference type="GO" id="GO:0006351">
    <property type="term" value="P:DNA-templated transcription"/>
    <property type="evidence" value="ECO:0007669"/>
    <property type="project" value="TreeGrafter"/>
</dbReference>
<evidence type="ECO:0000256" key="2">
    <source>
        <dbReference type="ARBA" id="ARBA00023015"/>
    </source>
</evidence>
<dbReference type="KEGG" id="pais:PFX98_06425"/>
<comment type="similarity">
    <text evidence="1">Belongs to the LysR transcriptional regulatory family.</text>
</comment>
<proteinExistence type="inferred from homology"/>
<dbReference type="InterPro" id="IPR058163">
    <property type="entry name" value="LysR-type_TF_proteobact-type"/>
</dbReference>
<evidence type="ECO:0000256" key="3">
    <source>
        <dbReference type="ARBA" id="ARBA00023125"/>
    </source>
</evidence>
<evidence type="ECO:0000256" key="1">
    <source>
        <dbReference type="ARBA" id="ARBA00009437"/>
    </source>
</evidence>
<dbReference type="PANTHER" id="PTHR30537:SF5">
    <property type="entry name" value="HTH-TYPE TRANSCRIPTIONAL ACTIVATOR TTDR-RELATED"/>
    <property type="match status" value="1"/>
</dbReference>
<keyword evidence="3" id="KW-0238">DNA-binding</keyword>
<keyword evidence="4" id="KW-0804">Transcription</keyword>
<dbReference type="PRINTS" id="PR00039">
    <property type="entry name" value="HTHLYSR"/>
</dbReference>
<dbReference type="SUPFAM" id="SSF53850">
    <property type="entry name" value="Periplasmic binding protein-like II"/>
    <property type="match status" value="1"/>
</dbReference>
<protein>
    <submittedName>
        <fullName evidence="6">LysR substrate-binding domain-containing protein</fullName>
    </submittedName>
</protein>
<evidence type="ECO:0000256" key="4">
    <source>
        <dbReference type="ARBA" id="ARBA00023163"/>
    </source>
</evidence>
<dbReference type="FunFam" id="1.10.10.10:FF:000001">
    <property type="entry name" value="LysR family transcriptional regulator"/>
    <property type="match status" value="1"/>
</dbReference>
<dbReference type="EMBL" id="CP116346">
    <property type="protein sequence ID" value="WIT13243.1"/>
    <property type="molecule type" value="Genomic_DNA"/>
</dbReference>
<evidence type="ECO:0000313" key="6">
    <source>
        <dbReference type="EMBL" id="WIT13243.1"/>
    </source>
</evidence>
<keyword evidence="7" id="KW-1185">Reference proteome</keyword>
<dbReference type="Gene3D" id="1.10.10.10">
    <property type="entry name" value="Winged helix-like DNA-binding domain superfamily/Winged helix DNA-binding domain"/>
    <property type="match status" value="1"/>
</dbReference>
<accession>A0AA95NGR8</accession>
<keyword evidence="2" id="KW-0805">Transcription regulation</keyword>
<evidence type="ECO:0000313" key="7">
    <source>
        <dbReference type="Proteomes" id="UP001177769"/>
    </source>
</evidence>
<dbReference type="PROSITE" id="PS50931">
    <property type="entry name" value="HTH_LYSR"/>
    <property type="match status" value="1"/>
</dbReference>
<dbReference type="Pfam" id="PF00126">
    <property type="entry name" value="HTH_1"/>
    <property type="match status" value="1"/>
</dbReference>
<dbReference type="PANTHER" id="PTHR30537">
    <property type="entry name" value="HTH-TYPE TRANSCRIPTIONAL REGULATOR"/>
    <property type="match status" value="1"/>
</dbReference>
<sequence length="307" mass="33582">MGASDAEERLKGLATFVQVVEAGSFALAAERLRQTRSAVGKSVARLEQRLGTKLFNRNTRRQSLTESGQAFFERCQRALAEIAAAETALDVSRRELVGRLRVAAPLLLGRQLVAPLLSRLLSQHPRLELELALSDRLVDLQGEGFDLAVRLGALRDSATLATRALGRFEFVICAAPAYLLRHGVPQCIADFAGHSAIVYAGSGPESAWQAQDEAGRPQDLQVRRRLRLDDVQAIADAALAGLGLARLPRWLVAPHLRSGALQLLGETLHRHEVQVHLVWQQQRQLPMKTRAAIDMLAAELPTALQDA</sequence>
<feature type="domain" description="HTH lysR-type" evidence="5">
    <location>
        <begin position="8"/>
        <end position="65"/>
    </location>
</feature>
<dbReference type="SUPFAM" id="SSF46785">
    <property type="entry name" value="Winged helix' DNA-binding domain"/>
    <property type="match status" value="1"/>
</dbReference>
<reference evidence="6" key="1">
    <citation type="submission" date="2023-01" db="EMBL/GenBank/DDBJ databases">
        <title>Whole genome sequence of Paucibacter sp. S2-9 isolated from pond sediment.</title>
        <authorList>
            <person name="Jung J.Y."/>
        </authorList>
    </citation>
    <scope>NUCLEOTIDE SEQUENCE</scope>
    <source>
        <strain evidence="6">S2-9</strain>
    </source>
</reference>
<organism evidence="6 7">
    <name type="scientific">Paucibacter sediminis</name>
    <dbReference type="NCBI Taxonomy" id="3019553"/>
    <lineage>
        <taxon>Bacteria</taxon>
        <taxon>Pseudomonadati</taxon>
        <taxon>Pseudomonadota</taxon>
        <taxon>Betaproteobacteria</taxon>
        <taxon>Burkholderiales</taxon>
        <taxon>Sphaerotilaceae</taxon>
        <taxon>Roseateles</taxon>
    </lineage>
</organism>
<dbReference type="AlphaFoldDB" id="A0AA95NGR8"/>
<dbReference type="InterPro" id="IPR005119">
    <property type="entry name" value="LysR_subst-bd"/>
</dbReference>
<dbReference type="GO" id="GO:0003700">
    <property type="term" value="F:DNA-binding transcription factor activity"/>
    <property type="evidence" value="ECO:0007669"/>
    <property type="project" value="InterPro"/>
</dbReference>
<evidence type="ECO:0000259" key="5">
    <source>
        <dbReference type="PROSITE" id="PS50931"/>
    </source>
</evidence>
<dbReference type="InterPro" id="IPR000847">
    <property type="entry name" value="LysR_HTH_N"/>
</dbReference>
<dbReference type="Pfam" id="PF03466">
    <property type="entry name" value="LysR_substrate"/>
    <property type="match status" value="1"/>
</dbReference>
<name>A0AA95NGR8_9BURK</name>
<dbReference type="RefSeq" id="WP_285234353.1">
    <property type="nucleotide sequence ID" value="NZ_CP116346.1"/>
</dbReference>
<gene>
    <name evidence="6" type="ORF">PFX98_06425</name>
</gene>
<dbReference type="GO" id="GO:0043565">
    <property type="term" value="F:sequence-specific DNA binding"/>
    <property type="evidence" value="ECO:0007669"/>
    <property type="project" value="TreeGrafter"/>
</dbReference>
<dbReference type="InterPro" id="IPR036388">
    <property type="entry name" value="WH-like_DNA-bd_sf"/>
</dbReference>
<dbReference type="InterPro" id="IPR036390">
    <property type="entry name" value="WH_DNA-bd_sf"/>
</dbReference>
<dbReference type="Proteomes" id="UP001177769">
    <property type="component" value="Chromosome"/>
</dbReference>